<proteinExistence type="predicted"/>
<dbReference type="EMBL" id="GBRH01169920">
    <property type="protein sequence ID" value="JAE27976.1"/>
    <property type="molecule type" value="Transcribed_RNA"/>
</dbReference>
<reference evidence="1" key="2">
    <citation type="journal article" date="2015" name="Data Brief">
        <title>Shoot transcriptome of the giant reed, Arundo donax.</title>
        <authorList>
            <person name="Barrero R.A."/>
            <person name="Guerrero F.D."/>
            <person name="Moolhuijzen P."/>
            <person name="Goolsby J.A."/>
            <person name="Tidwell J."/>
            <person name="Bellgard S.E."/>
            <person name="Bellgard M.I."/>
        </authorList>
    </citation>
    <scope>NUCLEOTIDE SEQUENCE</scope>
    <source>
        <tissue evidence="1">Shoot tissue taken approximately 20 cm above the soil surface</tissue>
    </source>
</reference>
<sequence>MAPPHCQRWAHQGSQQSAFSGCGETLAAASAHPEIVFLTRTSSRLLEITTPNLATLGATI</sequence>
<name>A0A0A9GZG9_ARUDO</name>
<dbReference type="AlphaFoldDB" id="A0A0A9GZG9"/>
<protein>
    <submittedName>
        <fullName evidence="1">Uncharacterized protein</fullName>
    </submittedName>
</protein>
<evidence type="ECO:0000313" key="1">
    <source>
        <dbReference type="EMBL" id="JAE27976.1"/>
    </source>
</evidence>
<organism evidence="1">
    <name type="scientific">Arundo donax</name>
    <name type="common">Giant reed</name>
    <name type="synonym">Donax arundinaceus</name>
    <dbReference type="NCBI Taxonomy" id="35708"/>
    <lineage>
        <taxon>Eukaryota</taxon>
        <taxon>Viridiplantae</taxon>
        <taxon>Streptophyta</taxon>
        <taxon>Embryophyta</taxon>
        <taxon>Tracheophyta</taxon>
        <taxon>Spermatophyta</taxon>
        <taxon>Magnoliopsida</taxon>
        <taxon>Liliopsida</taxon>
        <taxon>Poales</taxon>
        <taxon>Poaceae</taxon>
        <taxon>PACMAD clade</taxon>
        <taxon>Arundinoideae</taxon>
        <taxon>Arundineae</taxon>
        <taxon>Arundo</taxon>
    </lineage>
</organism>
<accession>A0A0A9GZG9</accession>
<reference evidence="1" key="1">
    <citation type="submission" date="2014-09" db="EMBL/GenBank/DDBJ databases">
        <authorList>
            <person name="Magalhaes I.L.F."/>
            <person name="Oliveira U."/>
            <person name="Santos F.R."/>
            <person name="Vidigal T.H.D.A."/>
            <person name="Brescovit A.D."/>
            <person name="Santos A.J."/>
        </authorList>
    </citation>
    <scope>NUCLEOTIDE SEQUENCE</scope>
    <source>
        <tissue evidence="1">Shoot tissue taken approximately 20 cm above the soil surface</tissue>
    </source>
</reference>